<dbReference type="GO" id="GO:0019321">
    <property type="term" value="P:pentose metabolic process"/>
    <property type="evidence" value="ECO:0007669"/>
    <property type="project" value="TreeGrafter"/>
</dbReference>
<evidence type="ECO:0000313" key="3">
    <source>
        <dbReference type="EMBL" id="KAK8719251.1"/>
    </source>
</evidence>
<accession>A0AAW0VQZ9</accession>
<keyword evidence="4" id="KW-1185">Reference proteome</keyword>
<evidence type="ECO:0000256" key="1">
    <source>
        <dbReference type="ARBA" id="ARBA00022679"/>
    </source>
</evidence>
<protein>
    <submittedName>
        <fullName evidence="3">Uncharacterized protein</fullName>
    </submittedName>
</protein>
<proteinExistence type="predicted"/>
<dbReference type="Gene3D" id="3.30.420.40">
    <property type="match status" value="1"/>
</dbReference>
<name>A0AAW0VQZ9_CHEQU</name>
<sequence>MWSHSGLKYAGLSSVVSSNSASISCVPVLIPEEQQSVLLGASMLAAAASGDYADLTAAAIAMAGEAQVYEPQKDMQRYHNQKYAVFKKMQRDQKEYKHIMSEI</sequence>
<comment type="caution">
    <text evidence="3">The sequence shown here is derived from an EMBL/GenBank/DDBJ whole genome shotgun (WGS) entry which is preliminary data.</text>
</comment>
<dbReference type="InterPro" id="IPR043129">
    <property type="entry name" value="ATPase_NBD"/>
</dbReference>
<evidence type="ECO:0000313" key="4">
    <source>
        <dbReference type="Proteomes" id="UP001445076"/>
    </source>
</evidence>
<dbReference type="PANTHER" id="PTHR43435">
    <property type="entry name" value="RIBULOKINASE"/>
    <property type="match status" value="1"/>
</dbReference>
<dbReference type="GO" id="GO:0019150">
    <property type="term" value="F:D-ribulokinase activity"/>
    <property type="evidence" value="ECO:0007669"/>
    <property type="project" value="TreeGrafter"/>
</dbReference>
<keyword evidence="2" id="KW-0418">Kinase</keyword>
<dbReference type="EMBL" id="JARKIK010002636">
    <property type="protein sequence ID" value="KAK8719251.1"/>
    <property type="molecule type" value="Genomic_DNA"/>
</dbReference>
<dbReference type="Proteomes" id="UP001445076">
    <property type="component" value="Unassembled WGS sequence"/>
</dbReference>
<gene>
    <name evidence="3" type="ORF">OTU49_014152</name>
</gene>
<evidence type="ECO:0000256" key="2">
    <source>
        <dbReference type="ARBA" id="ARBA00022777"/>
    </source>
</evidence>
<dbReference type="PANTHER" id="PTHR43435:SF4">
    <property type="entry name" value="FGGY CARBOHYDRATE KINASE DOMAIN-CONTAINING PROTEIN"/>
    <property type="match status" value="1"/>
</dbReference>
<dbReference type="GO" id="GO:0005737">
    <property type="term" value="C:cytoplasm"/>
    <property type="evidence" value="ECO:0007669"/>
    <property type="project" value="TreeGrafter"/>
</dbReference>
<dbReference type="SUPFAM" id="SSF53067">
    <property type="entry name" value="Actin-like ATPase domain"/>
    <property type="match status" value="1"/>
</dbReference>
<reference evidence="3 4" key="1">
    <citation type="journal article" date="2024" name="BMC Genomics">
        <title>Genome assembly of redclaw crayfish (Cherax quadricarinatus) provides insights into its immune adaptation and hypoxia tolerance.</title>
        <authorList>
            <person name="Liu Z."/>
            <person name="Zheng J."/>
            <person name="Li H."/>
            <person name="Fang K."/>
            <person name="Wang S."/>
            <person name="He J."/>
            <person name="Zhou D."/>
            <person name="Weng S."/>
            <person name="Chi M."/>
            <person name="Gu Z."/>
            <person name="He J."/>
            <person name="Li F."/>
            <person name="Wang M."/>
        </authorList>
    </citation>
    <scope>NUCLEOTIDE SEQUENCE [LARGE SCALE GENOMIC DNA]</scope>
    <source>
        <strain evidence="3">ZL_2023a</strain>
    </source>
</reference>
<organism evidence="3 4">
    <name type="scientific">Cherax quadricarinatus</name>
    <name type="common">Australian red claw crayfish</name>
    <dbReference type="NCBI Taxonomy" id="27406"/>
    <lineage>
        <taxon>Eukaryota</taxon>
        <taxon>Metazoa</taxon>
        <taxon>Ecdysozoa</taxon>
        <taxon>Arthropoda</taxon>
        <taxon>Crustacea</taxon>
        <taxon>Multicrustacea</taxon>
        <taxon>Malacostraca</taxon>
        <taxon>Eumalacostraca</taxon>
        <taxon>Eucarida</taxon>
        <taxon>Decapoda</taxon>
        <taxon>Pleocyemata</taxon>
        <taxon>Astacidea</taxon>
        <taxon>Parastacoidea</taxon>
        <taxon>Parastacidae</taxon>
        <taxon>Cherax</taxon>
    </lineage>
</organism>
<keyword evidence="1" id="KW-0808">Transferase</keyword>
<dbReference type="AlphaFoldDB" id="A0AAW0VQZ9"/>